<organism evidence="5 6">
    <name type="scientific">Rhodocytophaga aerolata</name>
    <dbReference type="NCBI Taxonomy" id="455078"/>
    <lineage>
        <taxon>Bacteria</taxon>
        <taxon>Pseudomonadati</taxon>
        <taxon>Bacteroidota</taxon>
        <taxon>Cytophagia</taxon>
        <taxon>Cytophagales</taxon>
        <taxon>Rhodocytophagaceae</taxon>
        <taxon>Rhodocytophaga</taxon>
    </lineage>
</organism>
<keyword evidence="2" id="KW-0238">DNA-binding</keyword>
<keyword evidence="6" id="KW-1185">Reference proteome</keyword>
<evidence type="ECO:0000313" key="6">
    <source>
        <dbReference type="Proteomes" id="UP001168528"/>
    </source>
</evidence>
<protein>
    <submittedName>
        <fullName evidence="5">Helix-turn-helix transcriptional regulator</fullName>
    </submittedName>
</protein>
<accession>A0ABT8RHI2</accession>
<dbReference type="Proteomes" id="UP001168528">
    <property type="component" value="Unassembled WGS sequence"/>
</dbReference>
<dbReference type="PROSITE" id="PS01124">
    <property type="entry name" value="HTH_ARAC_FAMILY_2"/>
    <property type="match status" value="1"/>
</dbReference>
<dbReference type="PRINTS" id="PR00032">
    <property type="entry name" value="HTHARAC"/>
</dbReference>
<feature type="domain" description="HTH araC/xylS-type" evidence="4">
    <location>
        <begin position="199"/>
        <end position="304"/>
    </location>
</feature>
<evidence type="ECO:0000256" key="2">
    <source>
        <dbReference type="ARBA" id="ARBA00023125"/>
    </source>
</evidence>
<reference evidence="5" key="1">
    <citation type="submission" date="2023-07" db="EMBL/GenBank/DDBJ databases">
        <title>The genome sequence of Rhodocytophaga aerolata KACC 12507.</title>
        <authorList>
            <person name="Zhang X."/>
        </authorList>
    </citation>
    <scope>NUCLEOTIDE SEQUENCE</scope>
    <source>
        <strain evidence="5">KACC 12507</strain>
    </source>
</reference>
<sequence>MSEFVQLHKISDVFKLFRLDNSTQHPLVATVDFTKVKEHVSNDTKISTDFYSVIFKNYSKNNVKYGRKNIDFQDGSLICMGPNQVIVMDNDDDIEISGNMMGWGLFFHPDLIRDTSLNQQMKSYNFFSYEVTEALHLSEKEKQVLYDCVSKIEAELKENIDDHSQAIIVSTIELLLNYCTRFYGRQFITRKSSNHMVVVQVEKILKEHFTNNIINERSLPTVKYLAEQVHLSPSYLSDLLKKETGKNTQDHIHYYLIEEAKNSLLSTNKSVGEIAYSLGFEYPQYFNKLFKQKTGKTPIEFRSLN</sequence>
<proteinExistence type="predicted"/>
<evidence type="ECO:0000313" key="5">
    <source>
        <dbReference type="EMBL" id="MDO1451550.1"/>
    </source>
</evidence>
<dbReference type="SMART" id="SM00342">
    <property type="entry name" value="HTH_ARAC"/>
    <property type="match status" value="1"/>
</dbReference>
<name>A0ABT8RHI2_9BACT</name>
<dbReference type="PANTHER" id="PTHR43280:SF32">
    <property type="entry name" value="TRANSCRIPTIONAL REGULATORY PROTEIN"/>
    <property type="match status" value="1"/>
</dbReference>
<evidence type="ECO:0000256" key="1">
    <source>
        <dbReference type="ARBA" id="ARBA00023015"/>
    </source>
</evidence>
<keyword evidence="1" id="KW-0805">Transcription regulation</keyword>
<comment type="caution">
    <text evidence="5">The sequence shown here is derived from an EMBL/GenBank/DDBJ whole genome shotgun (WGS) entry which is preliminary data.</text>
</comment>
<dbReference type="InterPro" id="IPR018060">
    <property type="entry name" value="HTH_AraC"/>
</dbReference>
<evidence type="ECO:0000259" key="4">
    <source>
        <dbReference type="PROSITE" id="PS01124"/>
    </source>
</evidence>
<evidence type="ECO:0000256" key="3">
    <source>
        <dbReference type="ARBA" id="ARBA00023163"/>
    </source>
</evidence>
<gene>
    <name evidence="5" type="ORF">Q0590_35080</name>
</gene>
<keyword evidence="3" id="KW-0804">Transcription</keyword>
<dbReference type="PANTHER" id="PTHR43280">
    <property type="entry name" value="ARAC-FAMILY TRANSCRIPTIONAL REGULATOR"/>
    <property type="match status" value="1"/>
</dbReference>
<dbReference type="InterPro" id="IPR009057">
    <property type="entry name" value="Homeodomain-like_sf"/>
</dbReference>
<dbReference type="Gene3D" id="1.10.10.60">
    <property type="entry name" value="Homeodomain-like"/>
    <property type="match status" value="2"/>
</dbReference>
<dbReference type="InterPro" id="IPR020449">
    <property type="entry name" value="Tscrpt_reg_AraC-type_HTH"/>
</dbReference>
<dbReference type="EMBL" id="JAUKPO010000066">
    <property type="protein sequence ID" value="MDO1451550.1"/>
    <property type="molecule type" value="Genomic_DNA"/>
</dbReference>
<dbReference type="SUPFAM" id="SSF46689">
    <property type="entry name" value="Homeodomain-like"/>
    <property type="match status" value="1"/>
</dbReference>
<dbReference type="RefSeq" id="WP_302042347.1">
    <property type="nucleotide sequence ID" value="NZ_JAUKPO010000066.1"/>
</dbReference>
<dbReference type="Pfam" id="PF12833">
    <property type="entry name" value="HTH_18"/>
    <property type="match status" value="1"/>
</dbReference>